<evidence type="ECO:0000256" key="2">
    <source>
        <dbReference type="ARBA" id="ARBA00022840"/>
    </source>
</evidence>
<dbReference type="Proteomes" id="UP000005809">
    <property type="component" value="Unassembled WGS sequence"/>
</dbReference>
<dbReference type="SUPFAM" id="SSF46689">
    <property type="entry name" value="Homeodomain-like"/>
    <property type="match status" value="1"/>
</dbReference>
<dbReference type="FunFam" id="3.40.50.300:FF:000006">
    <property type="entry name" value="DNA-binding transcriptional regulator NtrC"/>
    <property type="match status" value="1"/>
</dbReference>
<dbReference type="RefSeq" id="WP_005966838.1">
    <property type="nucleotide sequence ID" value="NZ_JH815369.1"/>
</dbReference>
<dbReference type="SMART" id="SM00382">
    <property type="entry name" value="AAA"/>
    <property type="match status" value="1"/>
</dbReference>
<dbReference type="InterPro" id="IPR002197">
    <property type="entry name" value="HTH_Fis"/>
</dbReference>
<sequence>MGALEISKDITKIKKLSDELIKLQTVNNEIGENLSCCKKNKYSFDDIIGECPKIKRTIELAKKATESDATVFIYGETGTGKELLSQAIHYGSSRKDKPFIAINCATLPETLFESILFGTEKGGFTGATNKMGLFEQANGGTLLLDEINSIPIELQAKLLRVLQEKTVRRIGGVKDIPVDVRVISTTNENPKDIIKNGKMRLDLYYRLNLIYLELSPLREREEDILLLSQKFLNYYNKKLNKNIKGLSKEVEEVFMQYLWPSNIRELENVIQSSTILTNEDFLTKEFLNINWDEVFFKKRVKKEEKEFFIKIAPDSDIKIDDNIDENDPNLLNNLMAKMEEKYIREAVDSYPYNLSKAAAYLDISRQALQYKMKKYNIK</sequence>
<evidence type="ECO:0000313" key="8">
    <source>
        <dbReference type="Proteomes" id="UP000005809"/>
    </source>
</evidence>
<dbReference type="CDD" id="cd00009">
    <property type="entry name" value="AAA"/>
    <property type="match status" value="1"/>
</dbReference>
<dbReference type="SUPFAM" id="SSF52540">
    <property type="entry name" value="P-loop containing nucleoside triphosphate hydrolases"/>
    <property type="match status" value="1"/>
</dbReference>
<dbReference type="HOGENOM" id="CLU_000445_0_7_0"/>
<keyword evidence="4" id="KW-0238">DNA-binding</keyword>
<dbReference type="EMBL" id="ACIF01000165">
    <property type="protein sequence ID" value="EKA93854.1"/>
    <property type="molecule type" value="Genomic_DNA"/>
</dbReference>
<dbReference type="PRINTS" id="PR01590">
    <property type="entry name" value="HTHFIS"/>
</dbReference>
<gene>
    <name evidence="7" type="ORF">FPOG_02275</name>
</gene>
<name>K1GIH9_9FUSO</name>
<dbReference type="PANTHER" id="PTHR32071">
    <property type="entry name" value="TRANSCRIPTIONAL REGULATORY PROTEIN"/>
    <property type="match status" value="1"/>
</dbReference>
<dbReference type="Gene3D" id="3.40.50.300">
    <property type="entry name" value="P-loop containing nucleotide triphosphate hydrolases"/>
    <property type="match status" value="1"/>
</dbReference>
<dbReference type="Gene3D" id="1.10.8.60">
    <property type="match status" value="1"/>
</dbReference>
<dbReference type="Gene3D" id="1.10.10.60">
    <property type="entry name" value="Homeodomain-like"/>
    <property type="match status" value="1"/>
</dbReference>
<dbReference type="InterPro" id="IPR025662">
    <property type="entry name" value="Sigma_54_int_dom_ATP-bd_1"/>
</dbReference>
<dbReference type="InterPro" id="IPR002078">
    <property type="entry name" value="Sigma_54_int"/>
</dbReference>
<dbReference type="PROSITE" id="PS00675">
    <property type="entry name" value="SIGMA54_INTERACT_1"/>
    <property type="match status" value="1"/>
</dbReference>
<keyword evidence="1" id="KW-0547">Nucleotide-binding</keyword>
<dbReference type="InterPro" id="IPR003593">
    <property type="entry name" value="AAA+_ATPase"/>
</dbReference>
<keyword evidence="3" id="KW-0805">Transcription regulation</keyword>
<dbReference type="Pfam" id="PF25601">
    <property type="entry name" value="AAA_lid_14"/>
    <property type="match status" value="1"/>
</dbReference>
<keyword evidence="5" id="KW-0804">Transcription</keyword>
<dbReference type="InterPro" id="IPR025943">
    <property type="entry name" value="Sigma_54_int_dom_ATP-bd_2"/>
</dbReference>
<evidence type="ECO:0000256" key="1">
    <source>
        <dbReference type="ARBA" id="ARBA00022741"/>
    </source>
</evidence>
<feature type="domain" description="Sigma-54 factor interaction" evidence="6">
    <location>
        <begin position="47"/>
        <end position="275"/>
    </location>
</feature>
<dbReference type="PROSITE" id="PS50045">
    <property type="entry name" value="SIGMA54_INTERACT_4"/>
    <property type="match status" value="1"/>
</dbReference>
<dbReference type="GO" id="GO:0005524">
    <property type="term" value="F:ATP binding"/>
    <property type="evidence" value="ECO:0007669"/>
    <property type="project" value="UniProtKB-KW"/>
</dbReference>
<evidence type="ECO:0000256" key="4">
    <source>
        <dbReference type="ARBA" id="ARBA00023125"/>
    </source>
</evidence>
<evidence type="ECO:0000313" key="7">
    <source>
        <dbReference type="EMBL" id="EKA93854.1"/>
    </source>
</evidence>
<dbReference type="Pfam" id="PF00158">
    <property type="entry name" value="Sigma54_activat"/>
    <property type="match status" value="1"/>
</dbReference>
<dbReference type="InterPro" id="IPR027417">
    <property type="entry name" value="P-loop_NTPase"/>
</dbReference>
<dbReference type="PATRIC" id="fig|620833.3.peg.937"/>
<dbReference type="Pfam" id="PF02954">
    <property type="entry name" value="HTH_8"/>
    <property type="match status" value="1"/>
</dbReference>
<dbReference type="InterPro" id="IPR009057">
    <property type="entry name" value="Homeodomain-like_sf"/>
</dbReference>
<reference evidence="7 8" key="1">
    <citation type="submission" date="2012-05" db="EMBL/GenBank/DDBJ databases">
        <title>The Genome Sequence of Fusobacterium periodontium Oral Taxon 201 Strain D10.</title>
        <authorList>
            <consortium name="The Broad Institute Genome Sequencing Platform"/>
            <consortium name="The Broad Institute Genome Sequencing Center for Infectious Disease"/>
            <person name="Earl A."/>
            <person name="Ward D."/>
            <person name="Feldgarden M."/>
            <person name="Gevers D."/>
            <person name="Strauss J."/>
            <person name="Sibley C."/>
            <person name="White A."/>
            <person name="Ambrose C.E."/>
            <person name="Allen-Vercoe E."/>
            <person name="Walker B."/>
            <person name="Young S.K."/>
            <person name="Zeng Q."/>
            <person name="Gargeya S."/>
            <person name="Fitzgerald M."/>
            <person name="Haas B."/>
            <person name="Abouelleil A."/>
            <person name="Alvarado L."/>
            <person name="Arachchi H.M."/>
            <person name="Berlin A.M."/>
            <person name="Chapman S.B."/>
            <person name="Goldberg J."/>
            <person name="Griggs A."/>
            <person name="Gujja S."/>
            <person name="Hansen M."/>
            <person name="Howarth C."/>
            <person name="Imamovic A."/>
            <person name="Larimer J."/>
            <person name="McCowan C."/>
            <person name="Montmayeur A."/>
            <person name="Murphy C."/>
            <person name="Neiman D."/>
            <person name="Pearson M."/>
            <person name="Priest M."/>
            <person name="Roberts A."/>
            <person name="Saif S."/>
            <person name="Shea T."/>
            <person name="Sisk P."/>
            <person name="Sykes S."/>
            <person name="Wortman J."/>
            <person name="Nusbaum C."/>
            <person name="Birren B."/>
        </authorList>
    </citation>
    <scope>NUCLEOTIDE SEQUENCE [LARGE SCALE GENOMIC DNA]</scope>
    <source>
        <strain evidence="7 8">D10</strain>
    </source>
</reference>
<protein>
    <recommendedName>
        <fullName evidence="6">Sigma-54 factor interaction domain-containing protein</fullName>
    </recommendedName>
</protein>
<dbReference type="AlphaFoldDB" id="K1GIH9"/>
<evidence type="ECO:0000256" key="5">
    <source>
        <dbReference type="ARBA" id="ARBA00023163"/>
    </source>
</evidence>
<organism evidence="7 8">
    <name type="scientific">Fusobacterium periodonticum D10</name>
    <dbReference type="NCBI Taxonomy" id="620833"/>
    <lineage>
        <taxon>Bacteria</taxon>
        <taxon>Fusobacteriati</taxon>
        <taxon>Fusobacteriota</taxon>
        <taxon>Fusobacteriia</taxon>
        <taxon>Fusobacteriales</taxon>
        <taxon>Fusobacteriaceae</taxon>
        <taxon>Fusobacterium</taxon>
    </lineage>
</organism>
<keyword evidence="2" id="KW-0067">ATP-binding</keyword>
<dbReference type="GO" id="GO:0006355">
    <property type="term" value="P:regulation of DNA-templated transcription"/>
    <property type="evidence" value="ECO:0007669"/>
    <property type="project" value="InterPro"/>
</dbReference>
<dbReference type="InterPro" id="IPR025944">
    <property type="entry name" value="Sigma_54_int_dom_CS"/>
</dbReference>
<dbReference type="PROSITE" id="PS00688">
    <property type="entry name" value="SIGMA54_INTERACT_3"/>
    <property type="match status" value="1"/>
</dbReference>
<proteinExistence type="predicted"/>
<evidence type="ECO:0000256" key="3">
    <source>
        <dbReference type="ARBA" id="ARBA00023015"/>
    </source>
</evidence>
<dbReference type="InterPro" id="IPR058031">
    <property type="entry name" value="AAA_lid_NorR"/>
</dbReference>
<dbReference type="PANTHER" id="PTHR32071:SF74">
    <property type="entry name" value="TRANSCRIPTIONAL ACTIVATOR ROCR"/>
    <property type="match status" value="1"/>
</dbReference>
<dbReference type="PROSITE" id="PS00676">
    <property type="entry name" value="SIGMA54_INTERACT_2"/>
    <property type="match status" value="1"/>
</dbReference>
<comment type="caution">
    <text evidence="7">The sequence shown here is derived from an EMBL/GenBank/DDBJ whole genome shotgun (WGS) entry which is preliminary data.</text>
</comment>
<dbReference type="GO" id="GO:0043565">
    <property type="term" value="F:sequence-specific DNA binding"/>
    <property type="evidence" value="ECO:0007669"/>
    <property type="project" value="InterPro"/>
</dbReference>
<accession>K1GIH9</accession>
<evidence type="ECO:0000259" key="6">
    <source>
        <dbReference type="PROSITE" id="PS50045"/>
    </source>
</evidence>